<evidence type="ECO:0000313" key="4">
    <source>
        <dbReference type="EMBL" id="KAF1949379.1"/>
    </source>
</evidence>
<dbReference type="InterPro" id="IPR000560">
    <property type="entry name" value="His_Pase_clade-2"/>
</dbReference>
<reference evidence="4" key="1">
    <citation type="journal article" date="2020" name="Stud. Mycol.">
        <title>101 Dothideomycetes genomes: a test case for predicting lifestyles and emergence of pathogens.</title>
        <authorList>
            <person name="Haridas S."/>
            <person name="Albert R."/>
            <person name="Binder M."/>
            <person name="Bloem J."/>
            <person name="Labutti K."/>
            <person name="Salamov A."/>
            <person name="Andreopoulos B."/>
            <person name="Baker S."/>
            <person name="Barry K."/>
            <person name="Bills G."/>
            <person name="Bluhm B."/>
            <person name="Cannon C."/>
            <person name="Castanera R."/>
            <person name="Culley D."/>
            <person name="Daum C."/>
            <person name="Ezra D."/>
            <person name="Gonzalez J."/>
            <person name="Henrissat B."/>
            <person name="Kuo A."/>
            <person name="Liang C."/>
            <person name="Lipzen A."/>
            <person name="Lutzoni F."/>
            <person name="Magnuson J."/>
            <person name="Mondo S."/>
            <person name="Nolan M."/>
            <person name="Ohm R."/>
            <person name="Pangilinan J."/>
            <person name="Park H.-J."/>
            <person name="Ramirez L."/>
            <person name="Alfaro M."/>
            <person name="Sun H."/>
            <person name="Tritt A."/>
            <person name="Yoshinaga Y."/>
            <person name="Zwiers L.-H."/>
            <person name="Turgeon B."/>
            <person name="Goodwin S."/>
            <person name="Spatafora J."/>
            <person name="Crous P."/>
            <person name="Grigoriev I."/>
        </authorList>
    </citation>
    <scope>NUCLEOTIDE SEQUENCE</scope>
    <source>
        <strain evidence="4">CBS 675.92</strain>
    </source>
</reference>
<dbReference type="SUPFAM" id="SSF53254">
    <property type="entry name" value="Phosphoglycerate mutase-like"/>
    <property type="match status" value="1"/>
</dbReference>
<protein>
    <submittedName>
        <fullName evidence="4">Acid phosphatase</fullName>
    </submittedName>
</protein>
<organism evidence="4 5">
    <name type="scientific">Byssothecium circinans</name>
    <dbReference type="NCBI Taxonomy" id="147558"/>
    <lineage>
        <taxon>Eukaryota</taxon>
        <taxon>Fungi</taxon>
        <taxon>Dikarya</taxon>
        <taxon>Ascomycota</taxon>
        <taxon>Pezizomycotina</taxon>
        <taxon>Dothideomycetes</taxon>
        <taxon>Pleosporomycetidae</taxon>
        <taxon>Pleosporales</taxon>
        <taxon>Massarineae</taxon>
        <taxon>Massarinaceae</taxon>
        <taxon>Byssothecium</taxon>
    </lineage>
</organism>
<dbReference type="GO" id="GO:0016791">
    <property type="term" value="F:phosphatase activity"/>
    <property type="evidence" value="ECO:0007669"/>
    <property type="project" value="TreeGrafter"/>
</dbReference>
<dbReference type="PANTHER" id="PTHR11567:SF110">
    <property type="entry name" value="2-PHOSPHOXYLOSE PHOSPHATASE 1"/>
    <property type="match status" value="1"/>
</dbReference>
<dbReference type="Proteomes" id="UP000800035">
    <property type="component" value="Unassembled WGS sequence"/>
</dbReference>
<dbReference type="CDD" id="cd07061">
    <property type="entry name" value="HP_HAP_like"/>
    <property type="match status" value="1"/>
</dbReference>
<sequence length="442" mass="49923">MATQDGSRWESITWKRRLEISEPDGRSIPAQGAGGETSSICMPGELTDRGRDTSLAFGKWLRRLYVDQLSLLPKHLSDTRMLYVRTTEVPRVVESVQQILHGLYPLGINRTSAPWDIAMRSRAEETLLPNTKSCARLAELTRAFSQGAAEKWNESDDMRYLSEKLGKWMPSNEALAVDSRPSLSAVMDSINATLAHGPDTRLPDEFYDERVRKVIDCIVVDEMFRGYGVSRELRMLGAGQLVGDIVLKMVDQVEWSRRYDMLRDPTVQSNAPPRLSLLGCHDRTIGVVLASLGCLNGNEKWPPFTSHIIFELFRKRRTPSPSMNEGGRRWLWRGATTGLTSITDQGDTGEPRSFGRRPVKKLTTEEVQELDEYFVRVRYNDRIMTIPGCRAEGKHFDEDTSLCTLSAFKSIVDKFTPRSWKYACKSNLGALSTTMNNEPAGY</sequence>
<dbReference type="InterPro" id="IPR050645">
    <property type="entry name" value="Histidine_acid_phosphatase"/>
</dbReference>
<comment type="similarity">
    <text evidence="1">Belongs to the histidine acid phosphatase family.</text>
</comment>
<dbReference type="Pfam" id="PF00328">
    <property type="entry name" value="His_Phos_2"/>
    <property type="match status" value="1"/>
</dbReference>
<dbReference type="EMBL" id="ML977038">
    <property type="protein sequence ID" value="KAF1949379.1"/>
    <property type="molecule type" value="Genomic_DNA"/>
</dbReference>
<dbReference type="Gene3D" id="3.40.50.1240">
    <property type="entry name" value="Phosphoglycerate mutase-like"/>
    <property type="match status" value="1"/>
</dbReference>
<evidence type="ECO:0000256" key="1">
    <source>
        <dbReference type="ARBA" id="ARBA00005375"/>
    </source>
</evidence>
<gene>
    <name evidence="4" type="ORF">CC80DRAFT_497547</name>
</gene>
<dbReference type="PANTHER" id="PTHR11567">
    <property type="entry name" value="ACID PHOSPHATASE-RELATED"/>
    <property type="match status" value="1"/>
</dbReference>
<dbReference type="OrthoDB" id="10257284at2759"/>
<evidence type="ECO:0000313" key="5">
    <source>
        <dbReference type="Proteomes" id="UP000800035"/>
    </source>
</evidence>
<name>A0A6A5TCD5_9PLEO</name>
<proteinExistence type="inferred from homology"/>
<accession>A0A6A5TCD5</accession>
<evidence type="ECO:0000256" key="2">
    <source>
        <dbReference type="ARBA" id="ARBA00022801"/>
    </source>
</evidence>
<dbReference type="AlphaFoldDB" id="A0A6A5TCD5"/>
<evidence type="ECO:0000256" key="3">
    <source>
        <dbReference type="SAM" id="MobiDB-lite"/>
    </source>
</evidence>
<feature type="region of interest" description="Disordered" evidence="3">
    <location>
        <begin position="23"/>
        <end position="45"/>
    </location>
</feature>
<keyword evidence="5" id="KW-1185">Reference proteome</keyword>
<keyword evidence="2" id="KW-0378">Hydrolase</keyword>
<dbReference type="InterPro" id="IPR029033">
    <property type="entry name" value="His_PPase_superfam"/>
</dbReference>